<dbReference type="HOGENOM" id="CLU_1377679_0_0_1"/>
<accession>H2Y334</accession>
<organism evidence="4 5">
    <name type="scientific">Ciona intestinalis</name>
    <name type="common">Transparent sea squirt</name>
    <name type="synonym">Ascidia intestinalis</name>
    <dbReference type="NCBI Taxonomy" id="7719"/>
    <lineage>
        <taxon>Eukaryota</taxon>
        <taxon>Metazoa</taxon>
        <taxon>Chordata</taxon>
        <taxon>Tunicata</taxon>
        <taxon>Ascidiacea</taxon>
        <taxon>Phlebobranchia</taxon>
        <taxon>Cionidae</taxon>
        <taxon>Ciona</taxon>
    </lineage>
</organism>
<dbReference type="GO" id="GO:0005634">
    <property type="term" value="C:nucleus"/>
    <property type="evidence" value="ECO:0007669"/>
    <property type="project" value="UniProtKB-SubCell"/>
</dbReference>
<reference evidence="5" key="1">
    <citation type="journal article" date="2002" name="Science">
        <title>The draft genome of Ciona intestinalis: insights into chordate and vertebrate origins.</title>
        <authorList>
            <person name="Dehal P."/>
            <person name="Satou Y."/>
            <person name="Campbell R.K."/>
            <person name="Chapman J."/>
            <person name="Degnan B."/>
            <person name="De Tomaso A."/>
            <person name="Davidson B."/>
            <person name="Di Gregorio A."/>
            <person name="Gelpke M."/>
            <person name="Goodstein D.M."/>
            <person name="Harafuji N."/>
            <person name="Hastings K.E."/>
            <person name="Ho I."/>
            <person name="Hotta K."/>
            <person name="Huang W."/>
            <person name="Kawashima T."/>
            <person name="Lemaire P."/>
            <person name="Martinez D."/>
            <person name="Meinertzhagen I.A."/>
            <person name="Necula S."/>
            <person name="Nonaka M."/>
            <person name="Putnam N."/>
            <person name="Rash S."/>
            <person name="Saiga H."/>
            <person name="Satake M."/>
            <person name="Terry A."/>
            <person name="Yamada L."/>
            <person name="Wang H.G."/>
            <person name="Awazu S."/>
            <person name="Azumi K."/>
            <person name="Boore J."/>
            <person name="Branno M."/>
            <person name="Chin-Bow S."/>
            <person name="DeSantis R."/>
            <person name="Doyle S."/>
            <person name="Francino P."/>
            <person name="Keys D.N."/>
            <person name="Haga S."/>
            <person name="Hayashi H."/>
            <person name="Hino K."/>
            <person name="Imai K.S."/>
            <person name="Inaba K."/>
            <person name="Kano S."/>
            <person name="Kobayashi K."/>
            <person name="Kobayashi M."/>
            <person name="Lee B.I."/>
            <person name="Makabe K.W."/>
            <person name="Manohar C."/>
            <person name="Matassi G."/>
            <person name="Medina M."/>
            <person name="Mochizuki Y."/>
            <person name="Mount S."/>
            <person name="Morishita T."/>
            <person name="Miura S."/>
            <person name="Nakayama A."/>
            <person name="Nishizaka S."/>
            <person name="Nomoto H."/>
            <person name="Ohta F."/>
            <person name="Oishi K."/>
            <person name="Rigoutsos I."/>
            <person name="Sano M."/>
            <person name="Sasaki A."/>
            <person name="Sasakura Y."/>
            <person name="Shoguchi E."/>
            <person name="Shin-i T."/>
            <person name="Spagnuolo A."/>
            <person name="Stainier D."/>
            <person name="Suzuki M.M."/>
            <person name="Tassy O."/>
            <person name="Takatori N."/>
            <person name="Tokuoka M."/>
            <person name="Yagi K."/>
            <person name="Yoshizaki F."/>
            <person name="Wada S."/>
            <person name="Zhang C."/>
            <person name="Hyatt P.D."/>
            <person name="Larimer F."/>
            <person name="Detter C."/>
            <person name="Doggett N."/>
            <person name="Glavina T."/>
            <person name="Hawkins T."/>
            <person name="Richardson P."/>
            <person name="Lucas S."/>
            <person name="Kohara Y."/>
            <person name="Levine M."/>
            <person name="Satoh N."/>
            <person name="Rokhsar D.S."/>
        </authorList>
    </citation>
    <scope>NUCLEOTIDE SEQUENCE [LARGE SCALE GENOMIC DNA]</scope>
</reference>
<reference evidence="4" key="3">
    <citation type="submission" date="2025-09" db="UniProtKB">
        <authorList>
            <consortium name="Ensembl"/>
        </authorList>
    </citation>
    <scope>IDENTIFICATION</scope>
</reference>
<comment type="subcellular location">
    <subcellularLocation>
        <location evidence="1">Nucleus</location>
    </subcellularLocation>
</comment>
<dbReference type="Proteomes" id="UP000008144">
    <property type="component" value="Unassembled WGS sequence"/>
</dbReference>
<dbReference type="AlphaFoldDB" id="H2Y334"/>
<sequence>MMPSFRPINMQLYSANEKLQLQDLVRSLLAYNLTFIQERNEDGQYNYVLEPNVAEVCHYLEPQEGAKKQLPYAIKQIISKEVETERMRRTERMMTKANTVETTKKAKVDDKTTKKPGIVPNHMQRLSHNISTTVTPDKPVVDFFSRFTKVKKVKQNEKESSKKVIITDPGIGCSQLWYKYNEGLSNAVRRNIYIKDLL</sequence>
<dbReference type="InParanoid" id="H2Y334"/>
<evidence type="ECO:0000313" key="5">
    <source>
        <dbReference type="Proteomes" id="UP000008144"/>
    </source>
</evidence>
<reference evidence="4" key="2">
    <citation type="submission" date="2025-08" db="UniProtKB">
        <authorList>
            <consortium name="Ensembl"/>
        </authorList>
    </citation>
    <scope>IDENTIFICATION</scope>
</reference>
<feature type="region of interest" description="Disordered" evidence="3">
    <location>
        <begin position="99"/>
        <end position="120"/>
    </location>
</feature>
<dbReference type="OMA" id="HIMINYN"/>
<dbReference type="Ensembl" id="ENSCINT00000030477.1">
    <property type="protein sequence ID" value="ENSCINP00000036319.1"/>
    <property type="gene ID" value="ENSCING00000022373.1"/>
</dbReference>
<name>H2Y334_CIOIN</name>
<proteinExistence type="predicted"/>
<dbReference type="GeneTree" id="ENSGT00550000075029"/>
<evidence type="ECO:0000256" key="2">
    <source>
        <dbReference type="ARBA" id="ARBA00023242"/>
    </source>
</evidence>
<protein>
    <submittedName>
        <fullName evidence="4">Uncharacterized protein</fullName>
    </submittedName>
</protein>
<evidence type="ECO:0000313" key="4">
    <source>
        <dbReference type="Ensembl" id="ENSCINP00000036319.1"/>
    </source>
</evidence>
<dbReference type="InterPro" id="IPR053016">
    <property type="entry name" value="CTF18-RFC_complex"/>
</dbReference>
<keyword evidence="2" id="KW-0539">Nucleus</keyword>
<evidence type="ECO:0000256" key="1">
    <source>
        <dbReference type="ARBA" id="ARBA00004123"/>
    </source>
</evidence>
<evidence type="ECO:0000256" key="3">
    <source>
        <dbReference type="SAM" id="MobiDB-lite"/>
    </source>
</evidence>
<dbReference type="STRING" id="7719.ENSCINP00000036319"/>
<keyword evidence="5" id="KW-1185">Reference proteome</keyword>
<feature type="compositionally biased region" description="Basic and acidic residues" evidence="3">
    <location>
        <begin position="102"/>
        <end position="113"/>
    </location>
</feature>
<dbReference type="PANTHER" id="PTHR46765">
    <property type="entry name" value="P-LOOP CONTAINING NUCLEOSIDE TRIPHOSPHATE HYDROLASES SUPERFAMILY PROTEIN"/>
    <property type="match status" value="1"/>
</dbReference>
<dbReference type="PANTHER" id="PTHR46765:SF1">
    <property type="entry name" value="P-LOOP CONTAINING NUCLEOSIDE TRIPHOSPHATE HYDROLASES SUPERFAMILY PROTEIN"/>
    <property type="match status" value="1"/>
</dbReference>